<keyword evidence="2" id="KW-1185">Reference proteome</keyword>
<evidence type="ECO:0000313" key="1">
    <source>
        <dbReference type="EMBL" id="KAK1866647.1"/>
    </source>
</evidence>
<comment type="caution">
    <text evidence="1">The sequence shown here is derived from an EMBL/GenBank/DDBJ whole genome shotgun (WGS) entry which is preliminary data.</text>
</comment>
<dbReference type="EMBL" id="CM020619">
    <property type="protein sequence ID" value="KAK1866647.1"/>
    <property type="molecule type" value="Genomic_DNA"/>
</dbReference>
<gene>
    <name evidence="1" type="ORF">I4F81_009163</name>
</gene>
<name>A0ACC3C8Y5_PYRYE</name>
<accession>A0ACC3C8Y5</accession>
<reference evidence="1" key="1">
    <citation type="submission" date="2019-11" db="EMBL/GenBank/DDBJ databases">
        <title>Nori genome reveals adaptations in red seaweeds to the harsh intertidal environment.</title>
        <authorList>
            <person name="Wang D."/>
            <person name="Mao Y."/>
        </authorList>
    </citation>
    <scope>NUCLEOTIDE SEQUENCE</scope>
    <source>
        <tissue evidence="1">Gametophyte</tissue>
    </source>
</reference>
<proteinExistence type="predicted"/>
<evidence type="ECO:0000313" key="2">
    <source>
        <dbReference type="Proteomes" id="UP000798662"/>
    </source>
</evidence>
<sequence>MWPVGRLLFAAAAAAVAIRYARLGTAPPPTDRGASAGGAGARGGGGPTAGSGAFFDTVAPHYDAANRLISLGLDRSWRDALVAAVVPAPRPPSAVTDGGHVGGGRRDGRPLVALDVATGTGDVALALAAHPAVGRVVGVDPSAEMLSRARLLATFEAGTAEALPHPDGTFDVATVAFGVRNFASRPAGLADLARVLSPGGVLGVLEVSAPAPGPAGTAARAFVTAVVPAIGGAAGLLGAVDGAAAAVAGRAAVAERRHGAGAAAGGFDWRAFGAALSAGWTAGVADYTYLANSMMAFPGPPAFTAMLTAAGFGHVRHTRLGPWGLGPDLYVAIKEGVAA</sequence>
<protein>
    <submittedName>
        <fullName evidence="1">Uncharacterized protein</fullName>
    </submittedName>
</protein>
<organism evidence="1 2">
    <name type="scientific">Pyropia yezoensis</name>
    <name type="common">Susabi-nori</name>
    <name type="synonym">Porphyra yezoensis</name>
    <dbReference type="NCBI Taxonomy" id="2788"/>
    <lineage>
        <taxon>Eukaryota</taxon>
        <taxon>Rhodophyta</taxon>
        <taxon>Bangiophyceae</taxon>
        <taxon>Bangiales</taxon>
        <taxon>Bangiaceae</taxon>
        <taxon>Pyropia</taxon>
    </lineage>
</organism>
<dbReference type="Proteomes" id="UP000798662">
    <property type="component" value="Chromosome 2"/>
</dbReference>